<name>A0A3N2DZU8_9GAMM</name>
<evidence type="ECO:0000313" key="1">
    <source>
        <dbReference type="EMBL" id="ROS05391.1"/>
    </source>
</evidence>
<accession>A0A3N2DZU8</accession>
<organism evidence="1 2">
    <name type="scientific">Sinobacterium caligoides</name>
    <dbReference type="NCBI Taxonomy" id="933926"/>
    <lineage>
        <taxon>Bacteria</taxon>
        <taxon>Pseudomonadati</taxon>
        <taxon>Pseudomonadota</taxon>
        <taxon>Gammaproteobacteria</taxon>
        <taxon>Cellvibrionales</taxon>
        <taxon>Spongiibacteraceae</taxon>
        <taxon>Sinobacterium</taxon>
    </lineage>
</organism>
<protein>
    <submittedName>
        <fullName evidence="1">Uncharacterized protein</fullName>
    </submittedName>
</protein>
<dbReference type="Proteomes" id="UP000275394">
    <property type="component" value="Unassembled WGS sequence"/>
</dbReference>
<dbReference type="EMBL" id="RKHR01000003">
    <property type="protein sequence ID" value="ROS05391.1"/>
    <property type="molecule type" value="Genomic_DNA"/>
</dbReference>
<proteinExistence type="predicted"/>
<comment type="caution">
    <text evidence="1">The sequence shown here is derived from an EMBL/GenBank/DDBJ whole genome shotgun (WGS) entry which is preliminary data.</text>
</comment>
<dbReference type="RefSeq" id="WP_123711300.1">
    <property type="nucleotide sequence ID" value="NZ_RKHR01000003.1"/>
</dbReference>
<evidence type="ECO:0000313" key="2">
    <source>
        <dbReference type="Proteomes" id="UP000275394"/>
    </source>
</evidence>
<reference evidence="1 2" key="1">
    <citation type="submission" date="2018-11" db="EMBL/GenBank/DDBJ databases">
        <title>Genomic Encyclopedia of Type Strains, Phase IV (KMG-IV): sequencing the most valuable type-strain genomes for metagenomic binning, comparative biology and taxonomic classification.</title>
        <authorList>
            <person name="Goeker M."/>
        </authorList>
    </citation>
    <scope>NUCLEOTIDE SEQUENCE [LARGE SCALE GENOMIC DNA]</scope>
    <source>
        <strain evidence="1 2">DSM 100316</strain>
    </source>
</reference>
<gene>
    <name evidence="1" type="ORF">EDC56_0921</name>
</gene>
<sequence length="107" mass="12342">MTEFWVIDTKVKVSPESSYEQDGSEWYYGRSVVPARSVEEAIQLLSRSLKAKHVYIENILAVINYDHQNWNSVDDEQYKTTESYEKSKEKNDVVTAVLASGLYLEAE</sequence>
<keyword evidence="2" id="KW-1185">Reference proteome</keyword>
<dbReference type="AlphaFoldDB" id="A0A3N2DZU8"/>
<dbReference type="OrthoDB" id="6197690at2"/>